<evidence type="ECO:0000256" key="4">
    <source>
        <dbReference type="ARBA" id="ARBA00023242"/>
    </source>
</evidence>
<dbReference type="CDD" id="cd18918">
    <property type="entry name" value="bHLH_AtMYC1_like"/>
    <property type="match status" value="1"/>
</dbReference>
<dbReference type="SUPFAM" id="SSF47459">
    <property type="entry name" value="HLH, helix-loop-helix DNA-binding domain"/>
    <property type="match status" value="1"/>
</dbReference>
<protein>
    <submittedName>
        <fullName evidence="6">Transcription factor EAT1-like isoform X1</fullName>
    </submittedName>
</protein>
<proteinExistence type="evidence at transcript level"/>
<accession>A0A515HG08</accession>
<sequence length="421" mass="47179">MFDDSCYFDTPHEPNELIITPSLVDSSSSNECLLEDNRRLPSYNFDDPSADADIGLNHITNQLSFDMEVGSMPPSSFELPNWDICYNDQLPPSPPSPPSLPQPLYPDPTYLRGGPDVPDLLNLLELPRCAVNPPTSSISFNGISTVYDPIIGMTNSIGTQSGVLRDLFGSLPQNYGLFCGFEERDGGMMGGVEAERRQFDGVFDYRREMVKGEMKGSFATERQRRVQLNEKYTALRSLVPNPTKPDRASTVGDAIDYIKELLRTIDELKLLVEKKHLGRERIKQIIRTEEGATACTDMESSTIRSAKEDNQENLPIYGPLRSSWLQRKSKETFVDVRIIDDEVNIKLTQKKKMNTLLFVAKALDELQLDLNHVAGGNIGDYHIFMFNAKISEGSSVYAGAVANKLLEAMARRTVLDSIFYQ</sequence>
<evidence type="ECO:0000256" key="2">
    <source>
        <dbReference type="ARBA" id="ARBA00023015"/>
    </source>
</evidence>
<dbReference type="Pfam" id="PF00010">
    <property type="entry name" value="HLH"/>
    <property type="match status" value="1"/>
</dbReference>
<evidence type="ECO:0000259" key="5">
    <source>
        <dbReference type="PROSITE" id="PS50888"/>
    </source>
</evidence>
<dbReference type="GO" id="GO:0046983">
    <property type="term" value="F:protein dimerization activity"/>
    <property type="evidence" value="ECO:0007669"/>
    <property type="project" value="InterPro"/>
</dbReference>
<dbReference type="InterPro" id="IPR045896">
    <property type="entry name" value="MYC1-like_bHLH"/>
</dbReference>
<organism evidence="6">
    <name type="scientific">Cymbidium ensifolium</name>
    <name type="common">Orchid</name>
    <name type="synonym">Epidendrum ensifolium</name>
    <dbReference type="NCBI Taxonomy" id="78740"/>
    <lineage>
        <taxon>Eukaryota</taxon>
        <taxon>Viridiplantae</taxon>
        <taxon>Streptophyta</taxon>
        <taxon>Embryophyta</taxon>
        <taxon>Tracheophyta</taxon>
        <taxon>Spermatophyta</taxon>
        <taxon>Magnoliopsida</taxon>
        <taxon>Liliopsida</taxon>
        <taxon>Asparagales</taxon>
        <taxon>Orchidaceae</taxon>
        <taxon>Epidendroideae</taxon>
        <taxon>Cymbidieae</taxon>
        <taxon>Cymbidiinae</taxon>
        <taxon>Cymbidium</taxon>
    </lineage>
</organism>
<dbReference type="GO" id="GO:0006355">
    <property type="term" value="P:regulation of DNA-templated transcription"/>
    <property type="evidence" value="ECO:0007669"/>
    <property type="project" value="InterPro"/>
</dbReference>
<feature type="domain" description="BHLH" evidence="5">
    <location>
        <begin position="212"/>
        <end position="261"/>
    </location>
</feature>
<comment type="similarity">
    <text evidence="1">Belongs to the bHLH protein family.</text>
</comment>
<name>A0A515HG08_CYMEN</name>
<evidence type="ECO:0000256" key="1">
    <source>
        <dbReference type="ARBA" id="ARBA00005510"/>
    </source>
</evidence>
<evidence type="ECO:0000313" key="6">
    <source>
        <dbReference type="EMBL" id="QDL88343.1"/>
    </source>
</evidence>
<reference evidence="6" key="1">
    <citation type="submission" date="2018-12" db="EMBL/GenBank/DDBJ databases">
        <authorList>
            <person name="Yang F."/>
            <person name="Zhu G."/>
            <person name="Wei Y."/>
        </authorList>
    </citation>
    <scope>NUCLEOTIDE SEQUENCE</scope>
</reference>
<dbReference type="AlphaFoldDB" id="A0A515HG08"/>
<keyword evidence="2" id="KW-0805">Transcription regulation</keyword>
<keyword evidence="3" id="KW-0804">Transcription</keyword>
<dbReference type="EMBL" id="MK303660">
    <property type="protein sequence ID" value="QDL88343.1"/>
    <property type="molecule type" value="mRNA"/>
</dbReference>
<evidence type="ECO:0000256" key="3">
    <source>
        <dbReference type="ARBA" id="ARBA00023163"/>
    </source>
</evidence>
<dbReference type="GO" id="GO:0048658">
    <property type="term" value="P:anther wall tapetum development"/>
    <property type="evidence" value="ECO:0007669"/>
    <property type="project" value="InterPro"/>
</dbReference>
<dbReference type="InterPro" id="IPR045895">
    <property type="entry name" value="bHLH91-like"/>
</dbReference>
<dbReference type="InterPro" id="IPR011598">
    <property type="entry name" value="bHLH_dom"/>
</dbReference>
<dbReference type="Gene3D" id="4.10.280.10">
    <property type="entry name" value="Helix-loop-helix DNA-binding domain"/>
    <property type="match status" value="1"/>
</dbReference>
<keyword evidence="4" id="KW-0539">Nucleus</keyword>
<dbReference type="SMART" id="SM00353">
    <property type="entry name" value="HLH"/>
    <property type="match status" value="1"/>
</dbReference>
<dbReference type="InterPro" id="IPR036638">
    <property type="entry name" value="HLH_DNA-bd_sf"/>
</dbReference>
<dbReference type="PROSITE" id="PS50888">
    <property type="entry name" value="BHLH"/>
    <property type="match status" value="1"/>
</dbReference>
<dbReference type="PANTHER" id="PTHR46834:SF1">
    <property type="entry name" value="TRANSCRIPTION FACTOR BHLH10"/>
    <property type="match status" value="1"/>
</dbReference>
<dbReference type="PANTHER" id="PTHR46834">
    <property type="entry name" value="TRANSCRIPTION FACTOR BHLH91"/>
    <property type="match status" value="1"/>
</dbReference>